<protein>
    <submittedName>
        <fullName evidence="1">Uncharacterized protein</fullName>
    </submittedName>
</protein>
<evidence type="ECO:0000313" key="1">
    <source>
        <dbReference type="EMBL" id="XCN71854.1"/>
    </source>
</evidence>
<organism evidence="1">
    <name type="scientific">Candidatus Electrothrix aestuarii</name>
    <dbReference type="NCBI Taxonomy" id="3062594"/>
    <lineage>
        <taxon>Bacteria</taxon>
        <taxon>Pseudomonadati</taxon>
        <taxon>Thermodesulfobacteriota</taxon>
        <taxon>Desulfobulbia</taxon>
        <taxon>Desulfobulbales</taxon>
        <taxon>Desulfobulbaceae</taxon>
        <taxon>Candidatus Electrothrix</taxon>
    </lineage>
</organism>
<dbReference type="EMBL" id="CP159373">
    <property type="protein sequence ID" value="XCN71854.1"/>
    <property type="molecule type" value="Genomic_DNA"/>
</dbReference>
<dbReference type="KEGG" id="eaj:Q3M24_16295"/>
<accession>A0AAU8LRC8</accession>
<reference evidence="1" key="1">
    <citation type="journal article" date="2024" name="Syst. Appl. Microbiol.">
        <title>First single-strain enrichments of Electrothrix cable bacteria, description of E. aestuarii sp. nov. and E. rattekaaiensis sp. nov., and proposal of a cable bacteria taxonomy following the rules of the SeqCode.</title>
        <authorList>
            <person name="Plum-Jensen L.E."/>
            <person name="Schramm A."/>
            <person name="Marshall I.P.G."/>
        </authorList>
    </citation>
    <scope>NUCLEOTIDE SEQUENCE</scope>
    <source>
        <strain evidence="1">Rat1</strain>
    </source>
</reference>
<sequence>MQFAICLDNTGHEASLETGKLYQVVHDDEATQHGYIRLIDESGDDYAFAADRFHLLQLPPPVEAALLSSHRTG</sequence>
<name>A0AAU8LRC8_9BACT</name>
<gene>
    <name evidence="1" type="ORF">Q3M24_16295</name>
</gene>
<proteinExistence type="predicted"/>
<reference evidence="1" key="2">
    <citation type="submission" date="2024-06" db="EMBL/GenBank/DDBJ databases">
        <authorList>
            <person name="Plum-Jensen L.E."/>
            <person name="Schramm A."/>
            <person name="Marshall I.P.G."/>
        </authorList>
    </citation>
    <scope>NUCLEOTIDE SEQUENCE</scope>
    <source>
        <strain evidence="1">Rat1</strain>
    </source>
</reference>
<dbReference type="AlphaFoldDB" id="A0AAU8LRC8"/>